<dbReference type="HOGENOM" id="CLU_1323652_0_0_1"/>
<gene>
    <name evidence="1" type="ORF">MPH_14060</name>
</gene>
<dbReference type="AlphaFoldDB" id="K2RX30"/>
<evidence type="ECO:0000313" key="1">
    <source>
        <dbReference type="EMBL" id="EKG08980.1"/>
    </source>
</evidence>
<organism evidence="1 2">
    <name type="scientific">Macrophomina phaseolina (strain MS6)</name>
    <name type="common">Charcoal rot fungus</name>
    <dbReference type="NCBI Taxonomy" id="1126212"/>
    <lineage>
        <taxon>Eukaryota</taxon>
        <taxon>Fungi</taxon>
        <taxon>Dikarya</taxon>
        <taxon>Ascomycota</taxon>
        <taxon>Pezizomycotina</taxon>
        <taxon>Dothideomycetes</taxon>
        <taxon>Dothideomycetes incertae sedis</taxon>
        <taxon>Botryosphaeriales</taxon>
        <taxon>Botryosphaeriaceae</taxon>
        <taxon>Macrophomina</taxon>
    </lineage>
</organism>
<evidence type="ECO:0000313" key="2">
    <source>
        <dbReference type="Proteomes" id="UP000007129"/>
    </source>
</evidence>
<dbReference type="Proteomes" id="UP000007129">
    <property type="component" value="Unassembled WGS sequence"/>
</dbReference>
<dbReference type="EMBL" id="AHHD01000857">
    <property type="protein sequence ID" value="EKG08980.1"/>
    <property type="molecule type" value="Genomic_DNA"/>
</dbReference>
<feature type="non-terminal residue" evidence="1">
    <location>
        <position position="1"/>
    </location>
</feature>
<name>K2RX30_MACPH</name>
<protein>
    <submittedName>
        <fullName evidence="1">Uncharacterized protein</fullName>
    </submittedName>
</protein>
<dbReference type="OrthoDB" id="3880401at2759"/>
<comment type="caution">
    <text evidence="1">The sequence shown here is derived from an EMBL/GenBank/DDBJ whole genome shotgun (WGS) entry which is preliminary data.</text>
</comment>
<dbReference type="InParanoid" id="K2RX30"/>
<dbReference type="VEuPathDB" id="FungiDB:MPH_14060"/>
<sequence length="208" mass="23201">SEYSPYIYTVICDAAPLTSTSAEATEIEKITDIRGSHTDANTAKQIARDTLFIKGYRKDEFETLDINESTTSPIDWKHGDCVYAYAVTLRRERFSVYIETTPNNSNVTGNSIGEIEGPLFYVVPTLLLSSGDDPLCNQRLHIQRVCSSIEAAKQSLATVLWEGSTNHYKIQCHISDGCRIEYWVQGNNLMQVIGTNGEGKTEVIIRVP</sequence>
<proteinExistence type="predicted"/>
<accession>K2RX30</accession>
<reference evidence="1 2" key="1">
    <citation type="journal article" date="2012" name="BMC Genomics">
        <title>Tools to kill: Genome of one of the most destructive plant pathogenic fungi Macrophomina phaseolina.</title>
        <authorList>
            <person name="Islam M.S."/>
            <person name="Haque M.S."/>
            <person name="Islam M.M."/>
            <person name="Emdad E.M."/>
            <person name="Halim A."/>
            <person name="Hossen Q.M.M."/>
            <person name="Hossain M.Z."/>
            <person name="Ahmed B."/>
            <person name="Rahim S."/>
            <person name="Rahman M.S."/>
            <person name="Alam M.M."/>
            <person name="Hou S."/>
            <person name="Wan X."/>
            <person name="Saito J.A."/>
            <person name="Alam M."/>
        </authorList>
    </citation>
    <scope>NUCLEOTIDE SEQUENCE [LARGE SCALE GENOMIC DNA]</scope>
    <source>
        <strain evidence="1 2">MS6</strain>
    </source>
</reference>